<feature type="compositionally biased region" description="Polar residues" evidence="6">
    <location>
        <begin position="451"/>
        <end position="461"/>
    </location>
</feature>
<dbReference type="GO" id="GO:0004252">
    <property type="term" value="F:serine-type endopeptidase activity"/>
    <property type="evidence" value="ECO:0007669"/>
    <property type="project" value="InterPro"/>
</dbReference>
<dbReference type="PROSITE" id="PS51888">
    <property type="entry name" value="CLIP"/>
    <property type="match status" value="1"/>
</dbReference>
<dbReference type="InterPro" id="IPR043504">
    <property type="entry name" value="Peptidase_S1_PA_chymotrypsin"/>
</dbReference>
<keyword evidence="3" id="KW-0325">Glycoprotein</keyword>
<comment type="similarity">
    <text evidence="4">Belongs to the peptidase S1 family. CLIP subfamily.</text>
</comment>
<feature type="compositionally biased region" description="Low complexity" evidence="6">
    <location>
        <begin position="397"/>
        <end position="419"/>
    </location>
</feature>
<dbReference type="InterPro" id="IPR033116">
    <property type="entry name" value="TRYPSIN_SER"/>
</dbReference>
<evidence type="ECO:0000256" key="1">
    <source>
        <dbReference type="ARBA" id="ARBA00022729"/>
    </source>
</evidence>
<evidence type="ECO:0000256" key="4">
    <source>
        <dbReference type="ARBA" id="ARBA00024195"/>
    </source>
</evidence>
<evidence type="ECO:0008006" key="11">
    <source>
        <dbReference type="Google" id="ProtNLM"/>
    </source>
</evidence>
<dbReference type="SMART" id="SM00020">
    <property type="entry name" value="Tryp_SPc"/>
    <property type="match status" value="1"/>
</dbReference>
<comment type="caution">
    <text evidence="9">The sequence shown here is derived from an EMBL/GenBank/DDBJ whole genome shotgun (WGS) entry which is preliminary data.</text>
</comment>
<feature type="domain" description="Peptidase S1" evidence="7">
    <location>
        <begin position="134"/>
        <end position="379"/>
    </location>
</feature>
<keyword evidence="5" id="KW-0720">Serine protease</keyword>
<sequence length="461" mass="49196">MSSAAGAACTDASGLRGVCALLTECPSARQKLEHDEYPEICSYLGMIPVVCCTRPEEEQHAGKAEQNSNQTATKKQTDPVASPPQNATADDVGSIAAKKCAEYAKFVFVEDFSPTLLADPIVVDSCAISVDALVVGGEHAKPKEFPHMAAIGFEKDGEVRYRCGGSLISPDFVLTAAHCSDRTIPATWVLLGDLDKSTDADEAAPQTIAVAERIKYPDYKPPVRYHDIALLRLESAAEMTAFVRPACLHTEPTLDPSRDPVQIGWGRTAYQWFPSDRLLKATLALADHRTCAKAYAVDSKANMPAGILDELQVCAGGDGHSACQGDSGGPLQLGTTGPDEPYCMYKVVGLSSFGIGCSTVPGVYTRVYFYVPWIESIVWPGEDAQTTDADDEEGGREATTSAFASESSPTSEPGTTAPTLGTAEPERNDLSREENRTSSVGPDTSPPPKTYPNSNSYPVWA</sequence>
<dbReference type="PROSITE" id="PS50240">
    <property type="entry name" value="TRYPSIN_DOM"/>
    <property type="match status" value="1"/>
</dbReference>
<dbReference type="AlphaFoldDB" id="A0AAV7XNM0"/>
<feature type="domain" description="Clip" evidence="8">
    <location>
        <begin position="8"/>
        <end position="52"/>
    </location>
</feature>
<dbReference type="PROSITE" id="PS00134">
    <property type="entry name" value="TRYPSIN_HIS"/>
    <property type="match status" value="1"/>
</dbReference>
<dbReference type="CDD" id="cd00190">
    <property type="entry name" value="Tryp_SPc"/>
    <property type="match status" value="1"/>
</dbReference>
<feature type="region of interest" description="Disordered" evidence="6">
    <location>
        <begin position="384"/>
        <end position="461"/>
    </location>
</feature>
<dbReference type="Gene3D" id="2.40.10.10">
    <property type="entry name" value="Trypsin-like serine proteases"/>
    <property type="match status" value="1"/>
</dbReference>
<dbReference type="PRINTS" id="PR00722">
    <property type="entry name" value="CHYMOTRYPSIN"/>
</dbReference>
<dbReference type="SUPFAM" id="SSF50494">
    <property type="entry name" value="Trypsin-like serine proteases"/>
    <property type="match status" value="1"/>
</dbReference>
<protein>
    <recommendedName>
        <fullName evidence="11">Serine protease snake-like</fullName>
    </recommendedName>
</protein>
<feature type="compositionally biased region" description="Basic and acidic residues" evidence="6">
    <location>
        <begin position="424"/>
        <end position="436"/>
    </location>
</feature>
<reference evidence="9" key="1">
    <citation type="submission" date="2022-12" db="EMBL/GenBank/DDBJ databases">
        <title>Chromosome-level genome assembly of the bean flower thrips Megalurothrips usitatus.</title>
        <authorList>
            <person name="Ma L."/>
            <person name="Liu Q."/>
            <person name="Li H."/>
            <person name="Cai W."/>
        </authorList>
    </citation>
    <scope>NUCLEOTIDE SEQUENCE</scope>
    <source>
        <strain evidence="9">Cailab_2022a</strain>
    </source>
</reference>
<evidence type="ECO:0000313" key="9">
    <source>
        <dbReference type="EMBL" id="KAJ1527794.1"/>
    </source>
</evidence>
<evidence type="ECO:0000259" key="7">
    <source>
        <dbReference type="PROSITE" id="PS50240"/>
    </source>
</evidence>
<organism evidence="9 10">
    <name type="scientific">Megalurothrips usitatus</name>
    <name type="common">bean blossom thrips</name>
    <dbReference type="NCBI Taxonomy" id="439358"/>
    <lineage>
        <taxon>Eukaryota</taxon>
        <taxon>Metazoa</taxon>
        <taxon>Ecdysozoa</taxon>
        <taxon>Arthropoda</taxon>
        <taxon>Hexapoda</taxon>
        <taxon>Insecta</taxon>
        <taxon>Pterygota</taxon>
        <taxon>Neoptera</taxon>
        <taxon>Paraneoptera</taxon>
        <taxon>Thysanoptera</taxon>
        <taxon>Terebrantia</taxon>
        <taxon>Thripoidea</taxon>
        <taxon>Thripidae</taxon>
        <taxon>Megalurothrips</taxon>
    </lineage>
</organism>
<dbReference type="PANTHER" id="PTHR24258">
    <property type="entry name" value="SERINE PROTEASE-RELATED"/>
    <property type="match status" value="1"/>
</dbReference>
<dbReference type="InterPro" id="IPR009003">
    <property type="entry name" value="Peptidase_S1_PA"/>
</dbReference>
<dbReference type="EMBL" id="JAPTSV010000005">
    <property type="protein sequence ID" value="KAJ1527794.1"/>
    <property type="molecule type" value="Genomic_DNA"/>
</dbReference>
<name>A0AAV7XNM0_9NEOP</name>
<evidence type="ECO:0000256" key="2">
    <source>
        <dbReference type="ARBA" id="ARBA00023157"/>
    </source>
</evidence>
<evidence type="ECO:0000313" key="10">
    <source>
        <dbReference type="Proteomes" id="UP001075354"/>
    </source>
</evidence>
<dbReference type="InterPro" id="IPR022700">
    <property type="entry name" value="CLIP"/>
</dbReference>
<evidence type="ECO:0000259" key="8">
    <source>
        <dbReference type="PROSITE" id="PS51888"/>
    </source>
</evidence>
<dbReference type="Proteomes" id="UP001075354">
    <property type="component" value="Chromosome 5"/>
</dbReference>
<dbReference type="SMART" id="SM00680">
    <property type="entry name" value="CLIP"/>
    <property type="match status" value="1"/>
</dbReference>
<proteinExistence type="inferred from homology"/>
<accession>A0AAV7XNM0</accession>
<evidence type="ECO:0000256" key="6">
    <source>
        <dbReference type="SAM" id="MobiDB-lite"/>
    </source>
</evidence>
<dbReference type="InterPro" id="IPR001314">
    <property type="entry name" value="Peptidase_S1A"/>
</dbReference>
<dbReference type="Pfam" id="PF00089">
    <property type="entry name" value="Trypsin"/>
    <property type="match status" value="1"/>
</dbReference>
<feature type="region of interest" description="Disordered" evidence="6">
    <location>
        <begin position="60"/>
        <end position="89"/>
    </location>
</feature>
<dbReference type="GO" id="GO:0006508">
    <property type="term" value="P:proteolysis"/>
    <property type="evidence" value="ECO:0007669"/>
    <property type="project" value="UniProtKB-KW"/>
</dbReference>
<evidence type="ECO:0000256" key="5">
    <source>
        <dbReference type="RuleBase" id="RU363034"/>
    </source>
</evidence>
<dbReference type="PROSITE" id="PS00135">
    <property type="entry name" value="TRYPSIN_SER"/>
    <property type="match status" value="1"/>
</dbReference>
<dbReference type="FunFam" id="2.40.10.10:FF:000028">
    <property type="entry name" value="Serine protease easter"/>
    <property type="match status" value="1"/>
</dbReference>
<dbReference type="PANTHER" id="PTHR24258:SF136">
    <property type="entry name" value="GH06673P-RELATED"/>
    <property type="match status" value="1"/>
</dbReference>
<gene>
    <name evidence="9" type="ORF">ONE63_007745</name>
</gene>
<keyword evidence="2" id="KW-1015">Disulfide bond</keyword>
<keyword evidence="5" id="KW-0378">Hydrolase</keyword>
<keyword evidence="5" id="KW-0645">Protease</keyword>
<dbReference type="InterPro" id="IPR018114">
    <property type="entry name" value="TRYPSIN_HIS"/>
</dbReference>
<keyword evidence="10" id="KW-1185">Reference proteome</keyword>
<dbReference type="InterPro" id="IPR001254">
    <property type="entry name" value="Trypsin_dom"/>
</dbReference>
<keyword evidence="1" id="KW-0732">Signal</keyword>
<evidence type="ECO:0000256" key="3">
    <source>
        <dbReference type="ARBA" id="ARBA00023180"/>
    </source>
</evidence>
<feature type="compositionally biased region" description="Polar residues" evidence="6">
    <location>
        <begin position="65"/>
        <end position="74"/>
    </location>
</feature>